<protein>
    <recommendedName>
        <fullName evidence="2">Phosphatidylinositol transfer protein N-terminal domain-containing protein</fullName>
    </recommendedName>
</protein>
<reference evidence="3 4" key="1">
    <citation type="submission" date="2024-03" db="EMBL/GenBank/DDBJ databases">
        <title>The genome assembly and annotation of the cricket Gryllus longicercus Weissman &amp; Gray.</title>
        <authorList>
            <person name="Szrajer S."/>
            <person name="Gray D."/>
            <person name="Ylla G."/>
        </authorList>
    </citation>
    <scope>NUCLEOTIDE SEQUENCE [LARGE SCALE GENOMIC DNA]</scope>
    <source>
        <strain evidence="3">DAG 2021-001</strain>
        <tissue evidence="3">Whole body minus gut</tissue>
    </source>
</reference>
<dbReference type="PANTHER" id="PTHR10658:SF11">
    <property type="entry name" value="VIBRATOR, ISOFORM B"/>
    <property type="match status" value="1"/>
</dbReference>
<dbReference type="SUPFAM" id="SSF55961">
    <property type="entry name" value="Bet v1-like"/>
    <property type="match status" value="2"/>
</dbReference>
<accession>A0AAN9ZF69</accession>
<name>A0AAN9ZF69_9ORTH</name>
<dbReference type="InterPro" id="IPR001666">
    <property type="entry name" value="PI_transfer"/>
</dbReference>
<organism evidence="3 4">
    <name type="scientific">Gryllus longicercus</name>
    <dbReference type="NCBI Taxonomy" id="2509291"/>
    <lineage>
        <taxon>Eukaryota</taxon>
        <taxon>Metazoa</taxon>
        <taxon>Ecdysozoa</taxon>
        <taxon>Arthropoda</taxon>
        <taxon>Hexapoda</taxon>
        <taxon>Insecta</taxon>
        <taxon>Pterygota</taxon>
        <taxon>Neoptera</taxon>
        <taxon>Polyneoptera</taxon>
        <taxon>Orthoptera</taxon>
        <taxon>Ensifera</taxon>
        <taxon>Gryllidea</taxon>
        <taxon>Grylloidea</taxon>
        <taxon>Gryllidae</taxon>
        <taxon>Gryllinae</taxon>
        <taxon>Gryllus</taxon>
    </lineage>
</organism>
<evidence type="ECO:0000259" key="2">
    <source>
        <dbReference type="Pfam" id="PF02121"/>
    </source>
</evidence>
<dbReference type="GO" id="GO:0035091">
    <property type="term" value="F:phosphatidylinositol binding"/>
    <property type="evidence" value="ECO:0007669"/>
    <property type="project" value="TreeGrafter"/>
</dbReference>
<sequence length="296" mass="34322">MLIKEYRVTLPLTVEEYQVAQLYSVAEASKTNTGGGEGVEVLKNEPFDDHPLLGGKYSKGQYTYKIYHLASKVPAFIRLLAPKGSLEVHEEAWNAYPYCRTVITNPYMKDKFFLVIDTLHAPDVGQKDNNPTYMKENMVIMIESMHIADTGHQQNVHELPPEKLKIREIVHIDIANDPVTSADYKPDEDPTKFKSQKTGRGPLVGHWQDQVNPVMTCYKLVTVEFKWFGLQTRIENFIQKSERRLFTNFHRQVFCWMDRWHGLTMDDIRAIEDKTKEELDRQRNVGEVRGMRAESD</sequence>
<proteinExistence type="predicted"/>
<comment type="caution">
    <text evidence="3">The sequence shown here is derived from an EMBL/GenBank/DDBJ whole genome shotgun (WGS) entry which is preliminary data.</text>
</comment>
<dbReference type="Pfam" id="PF02121">
    <property type="entry name" value="IP_trans"/>
    <property type="match status" value="2"/>
</dbReference>
<evidence type="ECO:0000313" key="4">
    <source>
        <dbReference type="Proteomes" id="UP001378592"/>
    </source>
</evidence>
<dbReference type="GO" id="GO:0008525">
    <property type="term" value="F:phosphatidylcholine transporter activity"/>
    <property type="evidence" value="ECO:0007669"/>
    <property type="project" value="TreeGrafter"/>
</dbReference>
<dbReference type="InterPro" id="IPR055261">
    <property type="entry name" value="PI_transfer_N"/>
</dbReference>
<evidence type="ECO:0000256" key="1">
    <source>
        <dbReference type="SAM" id="MobiDB-lite"/>
    </source>
</evidence>
<dbReference type="GO" id="GO:0008526">
    <property type="term" value="F:phosphatidylinositol transfer activity"/>
    <property type="evidence" value="ECO:0007669"/>
    <property type="project" value="TreeGrafter"/>
</dbReference>
<dbReference type="PANTHER" id="PTHR10658">
    <property type="entry name" value="PHOSPHATIDYLINOSITOL TRANSFER PROTEIN"/>
    <property type="match status" value="1"/>
</dbReference>
<dbReference type="GO" id="GO:0031210">
    <property type="term" value="F:phosphatidylcholine binding"/>
    <property type="evidence" value="ECO:0007669"/>
    <property type="project" value="TreeGrafter"/>
</dbReference>
<dbReference type="Proteomes" id="UP001378592">
    <property type="component" value="Unassembled WGS sequence"/>
</dbReference>
<feature type="domain" description="Phosphatidylinositol transfer protein N-terminal" evidence="2">
    <location>
        <begin position="130"/>
        <end position="277"/>
    </location>
</feature>
<keyword evidence="4" id="KW-1185">Reference proteome</keyword>
<evidence type="ECO:0000313" key="3">
    <source>
        <dbReference type="EMBL" id="KAK7871710.1"/>
    </source>
</evidence>
<dbReference type="EMBL" id="JAZDUA010000034">
    <property type="protein sequence ID" value="KAK7871710.1"/>
    <property type="molecule type" value="Genomic_DNA"/>
</dbReference>
<dbReference type="CDD" id="cd08888">
    <property type="entry name" value="SRPBCC_PITPNA-B_like"/>
    <property type="match status" value="1"/>
</dbReference>
<feature type="domain" description="Phosphatidylinositol transfer protein N-terminal" evidence="2">
    <location>
        <begin position="1"/>
        <end position="129"/>
    </location>
</feature>
<dbReference type="Gene3D" id="3.30.530.20">
    <property type="match status" value="2"/>
</dbReference>
<dbReference type="InterPro" id="IPR023393">
    <property type="entry name" value="START-like_dom_sf"/>
</dbReference>
<dbReference type="AlphaFoldDB" id="A0AAN9ZF69"/>
<dbReference type="PRINTS" id="PR00391">
    <property type="entry name" value="PITRANSFER"/>
</dbReference>
<feature type="region of interest" description="Disordered" evidence="1">
    <location>
        <begin position="180"/>
        <end position="200"/>
    </location>
</feature>
<dbReference type="GO" id="GO:0005737">
    <property type="term" value="C:cytoplasm"/>
    <property type="evidence" value="ECO:0007669"/>
    <property type="project" value="TreeGrafter"/>
</dbReference>
<gene>
    <name evidence="3" type="ORF">R5R35_013998</name>
</gene>